<accession>A0A0S2K263</accession>
<keyword evidence="2" id="KW-0813">Transport</keyword>
<dbReference type="EMBL" id="CP013187">
    <property type="protein sequence ID" value="ALO42496.1"/>
    <property type="molecule type" value="Genomic_DNA"/>
</dbReference>
<dbReference type="PANTHER" id="PTHR33376:SF7">
    <property type="entry name" value="C4-DICARBOXYLATE-BINDING PROTEIN DCTB"/>
    <property type="match status" value="1"/>
</dbReference>
<dbReference type="PATRIC" id="fig|161398.10.peg.2029"/>
<dbReference type="AlphaFoldDB" id="A0A0S2K263"/>
<dbReference type="NCBIfam" id="NF037995">
    <property type="entry name" value="TRAP_S1"/>
    <property type="match status" value="1"/>
</dbReference>
<dbReference type="KEGG" id="pphe:PP2015_1998"/>
<reference evidence="4 5" key="1">
    <citation type="submission" date="2015-11" db="EMBL/GenBank/DDBJ databases">
        <authorList>
            <person name="Zhang Y."/>
            <person name="Guo Z."/>
        </authorList>
    </citation>
    <scope>NUCLEOTIDE SEQUENCE [LARGE SCALE GENOMIC DNA]</scope>
    <source>
        <strain evidence="4 5">KCTC 12086</strain>
    </source>
</reference>
<dbReference type="InterPro" id="IPR038404">
    <property type="entry name" value="TRAP_DctP_sf"/>
</dbReference>
<keyword evidence="3" id="KW-0732">Signal</keyword>
<dbReference type="PANTHER" id="PTHR33376">
    <property type="match status" value="1"/>
</dbReference>
<evidence type="ECO:0000256" key="3">
    <source>
        <dbReference type="ARBA" id="ARBA00022729"/>
    </source>
</evidence>
<dbReference type="Proteomes" id="UP000061457">
    <property type="component" value="Chromosome I"/>
</dbReference>
<sequence length="380" mass="42741">MDYTLFMSMNRRTFVKKALTLSAISCCAPLSCFSSESIPIEWDLMEEIEKQKQAIYTLNFASPYKTSSYSTIPHLHQILKFHIETLSEGKIFVSIFDNGQLGTGTELMAAVAHKRVDAALISVSNLSRALPLLDILNIPFWAGNNQKYLNLTSSKSWKDLVLKPIQAQGKFQVLLHHIVGPRTLSTVKRSNKSIILPDDLNETTLRVPASKVLNHFYAMTKANIIEVPWGNVARMARLGLIDALDPSIIGLHAGPSSLRQNLKHISKIESVPDAWVTAISQHWLKSLPAKLRNVVFDSAKATFEDHLNTILDIELTCQHNFSKLGTSIYTPTDEELFVWKDRFGHKQPAWRSVKKQLLGDLKTFDKLLDATNETSPYKLS</sequence>
<dbReference type="STRING" id="161398.PP2015_1998"/>
<dbReference type="GO" id="GO:0055085">
    <property type="term" value="P:transmembrane transport"/>
    <property type="evidence" value="ECO:0007669"/>
    <property type="project" value="InterPro"/>
</dbReference>
<evidence type="ECO:0000313" key="5">
    <source>
        <dbReference type="Proteomes" id="UP000061457"/>
    </source>
</evidence>
<dbReference type="Pfam" id="PF03480">
    <property type="entry name" value="DctP"/>
    <property type="match status" value="1"/>
</dbReference>
<keyword evidence="5" id="KW-1185">Reference proteome</keyword>
<dbReference type="InterPro" id="IPR018389">
    <property type="entry name" value="DctP_fam"/>
</dbReference>
<evidence type="ECO:0000313" key="4">
    <source>
        <dbReference type="EMBL" id="ALO42496.1"/>
    </source>
</evidence>
<organism evidence="4 5">
    <name type="scientific">Pseudoalteromonas phenolica</name>
    <dbReference type="NCBI Taxonomy" id="161398"/>
    <lineage>
        <taxon>Bacteria</taxon>
        <taxon>Pseudomonadati</taxon>
        <taxon>Pseudomonadota</taxon>
        <taxon>Gammaproteobacteria</taxon>
        <taxon>Alteromonadales</taxon>
        <taxon>Pseudoalteromonadaceae</taxon>
        <taxon>Pseudoalteromonas</taxon>
    </lineage>
</organism>
<comment type="similarity">
    <text evidence="1">Belongs to the bacterial solute-binding protein 7 family.</text>
</comment>
<name>A0A0S2K263_9GAMM</name>
<evidence type="ECO:0000256" key="1">
    <source>
        <dbReference type="ARBA" id="ARBA00009023"/>
    </source>
</evidence>
<protein>
    <submittedName>
        <fullName evidence="4">TRAP-type C4-dicarboxylate transport system,periplasmic component</fullName>
    </submittedName>
</protein>
<dbReference type="Gene3D" id="3.40.190.170">
    <property type="entry name" value="Bacterial extracellular solute-binding protein, family 7"/>
    <property type="match status" value="1"/>
</dbReference>
<evidence type="ECO:0000256" key="2">
    <source>
        <dbReference type="ARBA" id="ARBA00022448"/>
    </source>
</evidence>
<gene>
    <name evidence="4" type="ORF">PP2015_1998</name>
</gene>
<proteinExistence type="inferred from homology"/>